<dbReference type="GO" id="GO:0004523">
    <property type="term" value="F:RNA-DNA hybrid ribonuclease activity"/>
    <property type="evidence" value="ECO:0007669"/>
    <property type="project" value="InterPro"/>
</dbReference>
<name>A0AAF0X5H5_DAUCS</name>
<dbReference type="AlphaFoldDB" id="A0AAF0X5H5"/>
<dbReference type="InterPro" id="IPR002156">
    <property type="entry name" value="RNaseH_domain"/>
</dbReference>
<dbReference type="Proteomes" id="UP000077755">
    <property type="component" value="Chromosome 5"/>
</dbReference>
<organism evidence="2 3">
    <name type="scientific">Daucus carota subsp. sativus</name>
    <name type="common">Carrot</name>
    <dbReference type="NCBI Taxonomy" id="79200"/>
    <lineage>
        <taxon>Eukaryota</taxon>
        <taxon>Viridiplantae</taxon>
        <taxon>Streptophyta</taxon>
        <taxon>Embryophyta</taxon>
        <taxon>Tracheophyta</taxon>
        <taxon>Spermatophyta</taxon>
        <taxon>Magnoliopsida</taxon>
        <taxon>eudicotyledons</taxon>
        <taxon>Gunneridae</taxon>
        <taxon>Pentapetalae</taxon>
        <taxon>asterids</taxon>
        <taxon>campanulids</taxon>
        <taxon>Apiales</taxon>
        <taxon>Apiaceae</taxon>
        <taxon>Apioideae</taxon>
        <taxon>Scandiceae</taxon>
        <taxon>Daucinae</taxon>
        <taxon>Daucus</taxon>
        <taxon>Daucus sect. Daucus</taxon>
    </lineage>
</organism>
<keyword evidence="3" id="KW-1185">Reference proteome</keyword>
<evidence type="ECO:0000313" key="2">
    <source>
        <dbReference type="EMBL" id="WOH00684.1"/>
    </source>
</evidence>
<gene>
    <name evidence="2" type="ORF">DCAR_0520057</name>
</gene>
<reference evidence="2" key="2">
    <citation type="submission" date="2022-03" db="EMBL/GenBank/DDBJ databases">
        <title>Draft title - Genomic analysis of global carrot germplasm unveils the trajectory of domestication and the origin of high carotenoid orange carrot.</title>
        <authorList>
            <person name="Iorizzo M."/>
            <person name="Ellison S."/>
            <person name="Senalik D."/>
            <person name="Macko-Podgorni A."/>
            <person name="Grzebelus D."/>
            <person name="Bostan H."/>
            <person name="Rolling W."/>
            <person name="Curaba J."/>
            <person name="Simon P."/>
        </authorList>
    </citation>
    <scope>NUCLEOTIDE SEQUENCE</scope>
    <source>
        <tissue evidence="2">Leaf</tissue>
    </source>
</reference>
<accession>A0AAF0X5H5</accession>
<evidence type="ECO:0000313" key="3">
    <source>
        <dbReference type="Proteomes" id="UP000077755"/>
    </source>
</evidence>
<dbReference type="Pfam" id="PF13456">
    <property type="entry name" value="RVT_3"/>
    <property type="match status" value="1"/>
</dbReference>
<evidence type="ECO:0000259" key="1">
    <source>
        <dbReference type="Pfam" id="PF13456"/>
    </source>
</evidence>
<protein>
    <recommendedName>
        <fullName evidence="1">RNase H type-1 domain-containing protein</fullName>
    </recommendedName>
</protein>
<sequence>MAYKVPEIPQKFCNMQQNTLQGNWILNMRNGYTMHVTYDQQNHRLEGMSDLFTDFRLVGGEVLIFQFVVGTNFNVYIMCEDGSEMEYPSVPHASQLLSPNPVSVSENKGGQKFLKFISNADPTFDEVVLPIAFWRKFSAKIPEWFTYVLKNHFRFGGHFEFTKRKLSGLKKICEGLKLSKFEKFELLVFTYDSGRLFTLSLFDGSSVEVCLDVQAITLGTLFLTLRYPCAFEVQVMPSHMLAHCPGVLPKKGTVKVNVHAVYYDKPLGNGNNSGLGVVVKNSKGQIMIMVSGSIQIMNKRVNELWSMLMGLRCCLYAGNHNIILETEFGDAVREWESWRNFIDPTHSEVIRSLVHRTEDERLNLEICVVKQSRNRLARYLAEDGALSRTMSVIFTRAFGRVRDLWHRDMGLGTTEFGFDLVTEEHYRKMEEGDSKEGMGEIRHDDEGSKFMFHN</sequence>
<dbReference type="GO" id="GO:0003676">
    <property type="term" value="F:nucleic acid binding"/>
    <property type="evidence" value="ECO:0007669"/>
    <property type="project" value="InterPro"/>
</dbReference>
<dbReference type="EMBL" id="CP093347">
    <property type="protein sequence ID" value="WOH00684.1"/>
    <property type="molecule type" value="Genomic_DNA"/>
</dbReference>
<dbReference type="InterPro" id="IPR036397">
    <property type="entry name" value="RNaseH_sf"/>
</dbReference>
<feature type="domain" description="RNase H type-1" evidence="1">
    <location>
        <begin position="271"/>
        <end position="382"/>
    </location>
</feature>
<proteinExistence type="predicted"/>
<reference evidence="2" key="1">
    <citation type="journal article" date="2016" name="Nat. Genet.">
        <title>A high-quality carrot genome assembly provides new insights into carotenoid accumulation and asterid genome evolution.</title>
        <authorList>
            <person name="Iorizzo M."/>
            <person name="Ellison S."/>
            <person name="Senalik D."/>
            <person name="Zeng P."/>
            <person name="Satapoomin P."/>
            <person name="Huang J."/>
            <person name="Bowman M."/>
            <person name="Iovene M."/>
            <person name="Sanseverino W."/>
            <person name="Cavagnaro P."/>
            <person name="Yildiz M."/>
            <person name="Macko-Podgorni A."/>
            <person name="Moranska E."/>
            <person name="Grzebelus E."/>
            <person name="Grzebelus D."/>
            <person name="Ashrafi H."/>
            <person name="Zheng Z."/>
            <person name="Cheng S."/>
            <person name="Spooner D."/>
            <person name="Van Deynze A."/>
            <person name="Simon P."/>
        </authorList>
    </citation>
    <scope>NUCLEOTIDE SEQUENCE</scope>
    <source>
        <tissue evidence="2">Leaf</tissue>
    </source>
</reference>
<dbReference type="Gene3D" id="3.30.420.10">
    <property type="entry name" value="Ribonuclease H-like superfamily/Ribonuclease H"/>
    <property type="match status" value="1"/>
</dbReference>